<keyword evidence="1" id="KW-0812">Transmembrane</keyword>
<keyword evidence="1" id="KW-0472">Membrane</keyword>
<organism evidence="2 3">
    <name type="scientific">Qiania dongpingensis</name>
    <dbReference type="NCBI Taxonomy" id="2763669"/>
    <lineage>
        <taxon>Bacteria</taxon>
        <taxon>Bacillati</taxon>
        <taxon>Bacillota</taxon>
        <taxon>Clostridia</taxon>
        <taxon>Lachnospirales</taxon>
        <taxon>Lachnospiraceae</taxon>
        <taxon>Qiania</taxon>
    </lineage>
</organism>
<feature type="transmembrane region" description="Helical" evidence="1">
    <location>
        <begin position="129"/>
        <end position="149"/>
    </location>
</feature>
<evidence type="ECO:0000313" key="3">
    <source>
        <dbReference type="Proteomes" id="UP000515823"/>
    </source>
</evidence>
<proteinExistence type="predicted"/>
<evidence type="ECO:0000313" key="2">
    <source>
        <dbReference type="EMBL" id="QNM05375.1"/>
    </source>
</evidence>
<feature type="transmembrane region" description="Helical" evidence="1">
    <location>
        <begin position="20"/>
        <end position="44"/>
    </location>
</feature>
<evidence type="ECO:0000256" key="1">
    <source>
        <dbReference type="SAM" id="Phobius"/>
    </source>
</evidence>
<name>A0A7G9G3J3_9FIRM</name>
<dbReference type="EMBL" id="CP060634">
    <property type="protein sequence ID" value="QNM05375.1"/>
    <property type="molecule type" value="Genomic_DNA"/>
</dbReference>
<protein>
    <recommendedName>
        <fullName evidence="4">DUF2975 domain-containing protein</fullName>
    </recommendedName>
</protein>
<keyword evidence="1" id="KW-1133">Transmembrane helix</keyword>
<keyword evidence="3" id="KW-1185">Reference proteome</keyword>
<gene>
    <name evidence="2" type="ORF">H9Q78_13215</name>
</gene>
<accession>A0A7G9G3J3</accession>
<evidence type="ECO:0008006" key="4">
    <source>
        <dbReference type="Google" id="ProtNLM"/>
    </source>
</evidence>
<dbReference type="RefSeq" id="WP_249302320.1">
    <property type="nucleotide sequence ID" value="NZ_CP060634.1"/>
</dbReference>
<dbReference type="Proteomes" id="UP000515823">
    <property type="component" value="Chromosome"/>
</dbReference>
<dbReference type="AlphaFoldDB" id="A0A7G9G3J3"/>
<sequence length="191" mass="20551">MNQLNKIALVVSKVLEVLHWIGAAAAAGLLVCAVVAGDWICGILTRVMPELGKNLSVYGYEMTAVGADGKVRYAAVILFSIGAVLILSLMAMVFRNIYLIFKTAKGKTWFSKGSTPFQKDITRMVREIGIFYIAVPAAGLIMSGISRLVLGTEFAEISVNLEGFITGILILCLSQIFAYGAQLQNDVDGLL</sequence>
<feature type="transmembrane region" description="Helical" evidence="1">
    <location>
        <begin position="161"/>
        <end position="181"/>
    </location>
</feature>
<dbReference type="KEGG" id="qdo:H9Q78_13215"/>
<feature type="transmembrane region" description="Helical" evidence="1">
    <location>
        <begin position="76"/>
        <end position="101"/>
    </location>
</feature>
<reference evidence="2 3" key="1">
    <citation type="submission" date="2020-08" db="EMBL/GenBank/DDBJ databases">
        <authorList>
            <person name="Liu C."/>
            <person name="Sun Q."/>
        </authorList>
    </citation>
    <scope>NUCLEOTIDE SEQUENCE [LARGE SCALE GENOMIC DNA]</scope>
    <source>
        <strain evidence="2 3">NSJ-38</strain>
    </source>
</reference>